<dbReference type="Pfam" id="PF24947">
    <property type="entry name" value="PGM1_C_vert_fung"/>
    <property type="match status" value="1"/>
</dbReference>
<keyword evidence="1" id="KW-0479">Metal-binding</keyword>
<evidence type="ECO:0000313" key="5">
    <source>
        <dbReference type="Proteomes" id="UP001159363"/>
    </source>
</evidence>
<dbReference type="EMBL" id="JARBHB010000013">
    <property type="protein sequence ID" value="KAJ8870014.1"/>
    <property type="molecule type" value="Genomic_DNA"/>
</dbReference>
<reference evidence="4 5" key="1">
    <citation type="submission" date="2023-02" db="EMBL/GenBank/DDBJ databases">
        <title>LHISI_Scaffold_Assembly.</title>
        <authorList>
            <person name="Stuart O.P."/>
            <person name="Cleave R."/>
            <person name="Magrath M.J.L."/>
            <person name="Mikheyev A.S."/>
        </authorList>
    </citation>
    <scope>NUCLEOTIDE SEQUENCE [LARGE SCALE GENOMIC DNA]</scope>
    <source>
        <strain evidence="4">Daus_M_001</strain>
        <tissue evidence="4">Leg muscle</tissue>
    </source>
</reference>
<proteinExistence type="predicted"/>
<evidence type="ECO:0000313" key="4">
    <source>
        <dbReference type="EMBL" id="KAJ8870014.1"/>
    </source>
</evidence>
<dbReference type="InterPro" id="IPR036900">
    <property type="entry name" value="A-D-PHexomutase_C_sf"/>
</dbReference>
<comment type="caution">
    <text evidence="4">The sequence shown here is derived from an EMBL/GenBank/DDBJ whole genome shotgun (WGS) entry which is preliminary data.</text>
</comment>
<dbReference type="SUPFAM" id="SSF55957">
    <property type="entry name" value="Phosphoglucomutase, C-terminal domain"/>
    <property type="match status" value="1"/>
</dbReference>
<dbReference type="InterPro" id="IPR045244">
    <property type="entry name" value="PGM"/>
</dbReference>
<dbReference type="PANTHER" id="PTHR22573:SF2">
    <property type="entry name" value="PHOSPHOGLUCOMUTASE"/>
    <property type="match status" value="1"/>
</dbReference>
<accession>A0ABQ9GFR3</accession>
<name>A0ABQ9GFR3_9NEOP</name>
<keyword evidence="3" id="KW-0413">Isomerase</keyword>
<dbReference type="Gene3D" id="3.30.310.50">
    <property type="entry name" value="Alpha-D-phosphohexomutase, C-terminal domain"/>
    <property type="match status" value="1"/>
</dbReference>
<organism evidence="4 5">
    <name type="scientific">Dryococelus australis</name>
    <dbReference type="NCBI Taxonomy" id="614101"/>
    <lineage>
        <taxon>Eukaryota</taxon>
        <taxon>Metazoa</taxon>
        <taxon>Ecdysozoa</taxon>
        <taxon>Arthropoda</taxon>
        <taxon>Hexapoda</taxon>
        <taxon>Insecta</taxon>
        <taxon>Pterygota</taxon>
        <taxon>Neoptera</taxon>
        <taxon>Polyneoptera</taxon>
        <taxon>Phasmatodea</taxon>
        <taxon>Verophasmatodea</taxon>
        <taxon>Anareolatae</taxon>
        <taxon>Phasmatidae</taxon>
        <taxon>Eurycanthinae</taxon>
        <taxon>Dryococelus</taxon>
    </lineage>
</organism>
<dbReference type="PANTHER" id="PTHR22573">
    <property type="entry name" value="PHOSPHOHEXOMUTASE FAMILY MEMBER"/>
    <property type="match status" value="1"/>
</dbReference>
<keyword evidence="2" id="KW-0460">Magnesium</keyword>
<gene>
    <name evidence="4" type="ORF">PR048_029025</name>
</gene>
<dbReference type="Proteomes" id="UP001159363">
    <property type="component" value="Chromosome 12"/>
</dbReference>
<sequence length="95" mass="10151">MKGPEELVTSSPEFVGRTLSSSGITFVVLSGENFEYKDSVDGSVASNRGTRILFVNDSSIVFRLSGTGTTGATVRGTAIRTWQTATDTLKIPSWC</sequence>
<evidence type="ECO:0000256" key="3">
    <source>
        <dbReference type="ARBA" id="ARBA00023235"/>
    </source>
</evidence>
<evidence type="ECO:0000256" key="1">
    <source>
        <dbReference type="ARBA" id="ARBA00022723"/>
    </source>
</evidence>
<keyword evidence="5" id="KW-1185">Reference proteome</keyword>
<protein>
    <submittedName>
        <fullName evidence="4">Uncharacterized protein</fullName>
    </submittedName>
</protein>
<evidence type="ECO:0000256" key="2">
    <source>
        <dbReference type="ARBA" id="ARBA00022842"/>
    </source>
</evidence>